<comment type="cofactor">
    <cofactor evidence="1">
        <name>Zn(2+)</name>
        <dbReference type="ChEBI" id="CHEBI:29105"/>
    </cofactor>
</comment>
<name>A0AAV9JFS1_9PEZI</name>
<dbReference type="GO" id="GO:0004022">
    <property type="term" value="F:alcohol dehydrogenase (NAD+) activity"/>
    <property type="evidence" value="ECO:0007669"/>
    <property type="project" value="TreeGrafter"/>
</dbReference>
<protein>
    <recommendedName>
        <fullName evidence="5">Alcohol dehydrogenase-like C-terminal domain-containing protein</fullName>
    </recommendedName>
</protein>
<keyword evidence="4" id="KW-0560">Oxidoreductase</keyword>
<dbReference type="Gene3D" id="3.40.50.720">
    <property type="entry name" value="NAD(P)-binding Rossmann-like Domain"/>
    <property type="match status" value="1"/>
</dbReference>
<evidence type="ECO:0000256" key="4">
    <source>
        <dbReference type="ARBA" id="ARBA00023002"/>
    </source>
</evidence>
<evidence type="ECO:0000313" key="7">
    <source>
        <dbReference type="Proteomes" id="UP001324427"/>
    </source>
</evidence>
<organism evidence="6 7">
    <name type="scientific">Oleoguttula mirabilis</name>
    <dbReference type="NCBI Taxonomy" id="1507867"/>
    <lineage>
        <taxon>Eukaryota</taxon>
        <taxon>Fungi</taxon>
        <taxon>Dikarya</taxon>
        <taxon>Ascomycota</taxon>
        <taxon>Pezizomycotina</taxon>
        <taxon>Dothideomycetes</taxon>
        <taxon>Dothideomycetidae</taxon>
        <taxon>Mycosphaerellales</taxon>
        <taxon>Teratosphaeriaceae</taxon>
        <taxon>Oleoguttula</taxon>
    </lineage>
</organism>
<evidence type="ECO:0000256" key="1">
    <source>
        <dbReference type="ARBA" id="ARBA00001947"/>
    </source>
</evidence>
<evidence type="ECO:0000313" key="6">
    <source>
        <dbReference type="EMBL" id="KAK4543621.1"/>
    </source>
</evidence>
<dbReference type="PANTHER" id="PTHR42940:SF1">
    <property type="entry name" value="ENOYL REDUCTASE (ER) DOMAIN-CONTAINING PROTEIN"/>
    <property type="match status" value="1"/>
</dbReference>
<dbReference type="SUPFAM" id="SSF51735">
    <property type="entry name" value="NAD(P)-binding Rossmann-fold domains"/>
    <property type="match status" value="1"/>
</dbReference>
<dbReference type="InterPro" id="IPR013149">
    <property type="entry name" value="ADH-like_C"/>
</dbReference>
<dbReference type="PANTHER" id="PTHR42940">
    <property type="entry name" value="ALCOHOL DEHYDROGENASE 1-RELATED"/>
    <property type="match status" value="1"/>
</dbReference>
<comment type="caution">
    <text evidence="6">The sequence shown here is derived from an EMBL/GenBank/DDBJ whole genome shotgun (WGS) entry which is preliminary data.</text>
</comment>
<evidence type="ECO:0000259" key="5">
    <source>
        <dbReference type="Pfam" id="PF00107"/>
    </source>
</evidence>
<feature type="domain" description="Alcohol dehydrogenase-like C-terminal" evidence="5">
    <location>
        <begin position="1"/>
        <end position="117"/>
    </location>
</feature>
<gene>
    <name evidence="6" type="ORF">LTR36_005266</name>
</gene>
<keyword evidence="7" id="KW-1185">Reference proteome</keyword>
<dbReference type="InterPro" id="IPR036291">
    <property type="entry name" value="NAD(P)-bd_dom_sf"/>
</dbReference>
<accession>A0AAV9JFS1</accession>
<dbReference type="AlphaFoldDB" id="A0AAV9JFS1"/>
<dbReference type="Pfam" id="PF00107">
    <property type="entry name" value="ADH_zinc_N"/>
    <property type="match status" value="1"/>
</dbReference>
<reference evidence="6 7" key="1">
    <citation type="submission" date="2021-11" db="EMBL/GenBank/DDBJ databases">
        <title>Black yeast isolated from Biological Soil Crust.</title>
        <authorList>
            <person name="Kurbessoian T."/>
        </authorList>
    </citation>
    <scope>NUCLEOTIDE SEQUENCE [LARGE SCALE GENOMIC DNA]</scope>
    <source>
        <strain evidence="6 7">CCFEE 5522</strain>
    </source>
</reference>
<dbReference type="EMBL" id="JAVFHQ010000030">
    <property type="protein sequence ID" value="KAK4543621.1"/>
    <property type="molecule type" value="Genomic_DNA"/>
</dbReference>
<dbReference type="GO" id="GO:0005737">
    <property type="term" value="C:cytoplasm"/>
    <property type="evidence" value="ECO:0007669"/>
    <property type="project" value="TreeGrafter"/>
</dbReference>
<dbReference type="GO" id="GO:0046872">
    <property type="term" value="F:metal ion binding"/>
    <property type="evidence" value="ECO:0007669"/>
    <property type="project" value="UniProtKB-KW"/>
</dbReference>
<proteinExistence type="predicted"/>
<evidence type="ECO:0000256" key="3">
    <source>
        <dbReference type="ARBA" id="ARBA00022833"/>
    </source>
</evidence>
<dbReference type="Gene3D" id="3.90.180.10">
    <property type="entry name" value="Medium-chain alcohol dehydrogenases, catalytic domain"/>
    <property type="match status" value="1"/>
</dbReference>
<keyword evidence="2" id="KW-0479">Metal-binding</keyword>
<keyword evidence="3" id="KW-0862">Zinc</keyword>
<dbReference type="Proteomes" id="UP001324427">
    <property type="component" value="Unassembled WGS sequence"/>
</dbReference>
<sequence>MGMRPIVVDSGAPKKDLSIKMGAEEFVDFKEHKDVAARIKEIAGGVGAHGVLVTAYQSYKDSISFIGDRIGGKIMCIALPPAGAVTLGTDPNLFVFKNLTIIGTLVGTMQDTAAALDYARRGLLKSICEVRGMSEMPESIQQLRRGEIAGRIVIDFNKD</sequence>
<evidence type="ECO:0000256" key="2">
    <source>
        <dbReference type="ARBA" id="ARBA00022723"/>
    </source>
</evidence>